<dbReference type="Pfam" id="PF02661">
    <property type="entry name" value="Fic"/>
    <property type="match status" value="1"/>
</dbReference>
<feature type="domain" description="Fido" evidence="1">
    <location>
        <begin position="114"/>
        <end position="270"/>
    </location>
</feature>
<evidence type="ECO:0000313" key="3">
    <source>
        <dbReference type="Proteomes" id="UP000745859"/>
    </source>
</evidence>
<dbReference type="PANTHER" id="PTHR13504">
    <property type="entry name" value="FIDO DOMAIN-CONTAINING PROTEIN DDB_G0283145"/>
    <property type="match status" value="1"/>
</dbReference>
<dbReference type="EMBL" id="JAASQL010000001">
    <property type="protein sequence ID" value="NIJ44441.1"/>
    <property type="molecule type" value="Genomic_DNA"/>
</dbReference>
<dbReference type="RefSeq" id="WP_167184417.1">
    <property type="nucleotide sequence ID" value="NZ_JAASQL010000001.1"/>
</dbReference>
<dbReference type="Gene3D" id="1.10.10.10">
    <property type="entry name" value="Winged helix-like DNA-binding domain superfamily/Winged helix DNA-binding domain"/>
    <property type="match status" value="1"/>
</dbReference>
<sequence length="367" mass="42033">MKYNWQQKDWTKFSYDKTILEDNLYIFAEKTGRIQGIIKAIPKEYHIQTLIDILVSEAIKTSEIEGEYLSRKDVMSSVRNNLKLNTTYENVKDLRAKGIGSLVTDVQNSYKEPLTKNLLFNWHKQLLSHDQNIRIGAWRDHVEPMQVVSGAMGKEKIHFEAPASKDIPKEMDQFITWFNDTAPNGTKAIKHAPIRSAIAHLYFESIHPFEDGNGRIGRAIAEKALLQTLNSPLLLSLSTSIEEYKNDYYKALEVGQRSNDITEWLQYFIDIILKALGVSEVLIDFTLKKARLFDLYGSKLNERQLKVIRRMLEEGIDGFEGGMTAKKYIAITKTSKPTATRDLQGLLELGVFKVFGKGRNTSYQIDM</sequence>
<comment type="caution">
    <text evidence="2">The sequence shown here is derived from an EMBL/GenBank/DDBJ whole genome shotgun (WGS) entry which is preliminary data.</text>
</comment>
<dbReference type="InterPro" id="IPR036388">
    <property type="entry name" value="WH-like_DNA-bd_sf"/>
</dbReference>
<name>A0ABX0UAD5_9FLAO</name>
<evidence type="ECO:0000313" key="2">
    <source>
        <dbReference type="EMBL" id="NIJ44441.1"/>
    </source>
</evidence>
<dbReference type="InterPro" id="IPR040198">
    <property type="entry name" value="Fido_containing"/>
</dbReference>
<gene>
    <name evidence="2" type="ORF">FHR24_000880</name>
</gene>
<dbReference type="PROSITE" id="PS51459">
    <property type="entry name" value="FIDO"/>
    <property type="match status" value="1"/>
</dbReference>
<dbReference type="SUPFAM" id="SSF140931">
    <property type="entry name" value="Fic-like"/>
    <property type="match status" value="1"/>
</dbReference>
<dbReference type="InterPro" id="IPR003812">
    <property type="entry name" value="Fido"/>
</dbReference>
<organism evidence="2 3">
    <name type="scientific">Wenyingzhuangia heitensis</name>
    <dbReference type="NCBI Taxonomy" id="1487859"/>
    <lineage>
        <taxon>Bacteria</taxon>
        <taxon>Pseudomonadati</taxon>
        <taxon>Bacteroidota</taxon>
        <taxon>Flavobacteriia</taxon>
        <taxon>Flavobacteriales</taxon>
        <taxon>Flavobacteriaceae</taxon>
        <taxon>Wenyingzhuangia</taxon>
    </lineage>
</organism>
<keyword evidence="3" id="KW-1185">Reference proteome</keyword>
<proteinExistence type="predicted"/>
<dbReference type="Gene3D" id="1.10.3290.10">
    <property type="entry name" value="Fido-like domain"/>
    <property type="match status" value="1"/>
</dbReference>
<dbReference type="Pfam" id="PF13776">
    <property type="entry name" value="DUF4172"/>
    <property type="match status" value="1"/>
</dbReference>
<dbReference type="PANTHER" id="PTHR13504:SF33">
    <property type="entry name" value="FIC FAMILY PROTEIN"/>
    <property type="match status" value="1"/>
</dbReference>
<dbReference type="Proteomes" id="UP000745859">
    <property type="component" value="Unassembled WGS sequence"/>
</dbReference>
<dbReference type="InterPro" id="IPR025230">
    <property type="entry name" value="DUF4172"/>
</dbReference>
<dbReference type="InterPro" id="IPR036597">
    <property type="entry name" value="Fido-like_dom_sf"/>
</dbReference>
<protein>
    <submittedName>
        <fullName evidence="2">Fic family protein</fullName>
    </submittedName>
</protein>
<reference evidence="2 3" key="1">
    <citation type="submission" date="2020-03" db="EMBL/GenBank/DDBJ databases">
        <title>Genomic Encyclopedia of Type Strains, Phase IV (KMG-IV): sequencing the most valuable type-strain genomes for metagenomic binning, comparative biology and taxonomic classification.</title>
        <authorList>
            <person name="Goeker M."/>
        </authorList>
    </citation>
    <scope>NUCLEOTIDE SEQUENCE [LARGE SCALE GENOMIC DNA]</scope>
    <source>
        <strain evidence="2 3">DSM 101599</strain>
    </source>
</reference>
<accession>A0ABX0UAD5</accession>
<evidence type="ECO:0000259" key="1">
    <source>
        <dbReference type="PROSITE" id="PS51459"/>
    </source>
</evidence>